<proteinExistence type="predicted"/>
<keyword evidence="1" id="KW-0812">Transmembrane</keyword>
<feature type="transmembrane region" description="Helical" evidence="1">
    <location>
        <begin position="44"/>
        <end position="64"/>
    </location>
</feature>
<accession>A0A6H5GTK2</accession>
<reference evidence="2 3" key="1">
    <citation type="submission" date="2020-02" db="EMBL/GenBank/DDBJ databases">
        <authorList>
            <person name="Ferguson B K."/>
        </authorList>
    </citation>
    <scope>NUCLEOTIDE SEQUENCE [LARGE SCALE GENOMIC DNA]</scope>
</reference>
<name>A0A6H5GTK2_9HEMI</name>
<evidence type="ECO:0000313" key="3">
    <source>
        <dbReference type="Proteomes" id="UP000479000"/>
    </source>
</evidence>
<gene>
    <name evidence="2" type="ORF">NTEN_LOCUS11565</name>
</gene>
<organism evidence="2 3">
    <name type="scientific">Nesidiocoris tenuis</name>
    <dbReference type="NCBI Taxonomy" id="355587"/>
    <lineage>
        <taxon>Eukaryota</taxon>
        <taxon>Metazoa</taxon>
        <taxon>Ecdysozoa</taxon>
        <taxon>Arthropoda</taxon>
        <taxon>Hexapoda</taxon>
        <taxon>Insecta</taxon>
        <taxon>Pterygota</taxon>
        <taxon>Neoptera</taxon>
        <taxon>Paraneoptera</taxon>
        <taxon>Hemiptera</taxon>
        <taxon>Heteroptera</taxon>
        <taxon>Panheteroptera</taxon>
        <taxon>Cimicomorpha</taxon>
        <taxon>Miridae</taxon>
        <taxon>Dicyphina</taxon>
        <taxon>Nesidiocoris</taxon>
    </lineage>
</organism>
<dbReference type="EMBL" id="CADCXU010017233">
    <property type="protein sequence ID" value="CAB0006088.1"/>
    <property type="molecule type" value="Genomic_DNA"/>
</dbReference>
<keyword evidence="1" id="KW-0472">Membrane</keyword>
<keyword evidence="3" id="KW-1185">Reference proteome</keyword>
<evidence type="ECO:0000313" key="2">
    <source>
        <dbReference type="EMBL" id="CAB0006088.1"/>
    </source>
</evidence>
<sequence length="163" mass="18411">MTARPDRCIPYLNKTTIDRRDVNLFIESSNPTSRRQTGSLSVRTYGAVIPLIIIIIYIIEFQYIPIDWILSQILKFDLKSRNNKHCRHSMDRLAGQSGTFSPGAGSRMAGDFQPPYFPPPFTSATPPVEYMTAPGAPDAYAGLNSLHQHHYQIPRRPDPESHV</sequence>
<keyword evidence="1" id="KW-1133">Transmembrane helix</keyword>
<dbReference type="Proteomes" id="UP000479000">
    <property type="component" value="Unassembled WGS sequence"/>
</dbReference>
<protein>
    <submittedName>
        <fullName evidence="2">Uncharacterized protein</fullName>
    </submittedName>
</protein>
<feature type="non-terminal residue" evidence="2">
    <location>
        <position position="163"/>
    </location>
</feature>
<dbReference type="AlphaFoldDB" id="A0A6H5GTK2"/>
<evidence type="ECO:0000256" key="1">
    <source>
        <dbReference type="SAM" id="Phobius"/>
    </source>
</evidence>